<reference evidence="2" key="1">
    <citation type="submission" date="2014-09" db="EMBL/GenBank/DDBJ databases">
        <authorList>
            <person name="Magalhaes I.L.F."/>
            <person name="Oliveira U."/>
            <person name="Santos F.R."/>
            <person name="Vidigal T.H.D.A."/>
            <person name="Brescovit A.D."/>
            <person name="Santos A.J."/>
        </authorList>
    </citation>
    <scope>NUCLEOTIDE SEQUENCE</scope>
    <source>
        <tissue evidence="2">Shoot tissue taken approximately 20 cm above the soil surface</tissue>
    </source>
</reference>
<feature type="compositionally biased region" description="Polar residues" evidence="1">
    <location>
        <begin position="30"/>
        <end position="40"/>
    </location>
</feature>
<reference evidence="2" key="2">
    <citation type="journal article" date="2015" name="Data Brief">
        <title>Shoot transcriptome of the giant reed, Arundo donax.</title>
        <authorList>
            <person name="Barrero R.A."/>
            <person name="Guerrero F.D."/>
            <person name="Moolhuijzen P."/>
            <person name="Goolsby J.A."/>
            <person name="Tidwell J."/>
            <person name="Bellgard S.E."/>
            <person name="Bellgard M.I."/>
        </authorList>
    </citation>
    <scope>NUCLEOTIDE SEQUENCE</scope>
    <source>
        <tissue evidence="2">Shoot tissue taken approximately 20 cm above the soil surface</tissue>
    </source>
</reference>
<dbReference type="EMBL" id="GBRH01252110">
    <property type="protein sequence ID" value="JAD45785.1"/>
    <property type="molecule type" value="Transcribed_RNA"/>
</dbReference>
<organism evidence="2">
    <name type="scientific">Arundo donax</name>
    <name type="common">Giant reed</name>
    <name type="synonym">Donax arundinaceus</name>
    <dbReference type="NCBI Taxonomy" id="35708"/>
    <lineage>
        <taxon>Eukaryota</taxon>
        <taxon>Viridiplantae</taxon>
        <taxon>Streptophyta</taxon>
        <taxon>Embryophyta</taxon>
        <taxon>Tracheophyta</taxon>
        <taxon>Spermatophyta</taxon>
        <taxon>Magnoliopsida</taxon>
        <taxon>Liliopsida</taxon>
        <taxon>Poales</taxon>
        <taxon>Poaceae</taxon>
        <taxon>PACMAD clade</taxon>
        <taxon>Arundinoideae</taxon>
        <taxon>Arundineae</taxon>
        <taxon>Arundo</taxon>
    </lineage>
</organism>
<feature type="region of interest" description="Disordered" evidence="1">
    <location>
        <begin position="1"/>
        <end position="40"/>
    </location>
</feature>
<evidence type="ECO:0000256" key="1">
    <source>
        <dbReference type="SAM" id="MobiDB-lite"/>
    </source>
</evidence>
<sequence length="40" mass="4377">MIKIGFSNSSRNKMTNQRGAAAHAIRDGRTTSTGPVFQLR</sequence>
<protein>
    <submittedName>
        <fullName evidence="2">Uncharacterized protein</fullName>
    </submittedName>
</protein>
<accession>A0A0A9A9W6</accession>
<name>A0A0A9A9W6_ARUDO</name>
<feature type="compositionally biased region" description="Polar residues" evidence="1">
    <location>
        <begin position="1"/>
        <end position="18"/>
    </location>
</feature>
<dbReference type="AlphaFoldDB" id="A0A0A9A9W6"/>
<evidence type="ECO:0000313" key="2">
    <source>
        <dbReference type="EMBL" id="JAD45785.1"/>
    </source>
</evidence>
<proteinExistence type="predicted"/>